<dbReference type="Proteomes" id="UP000813444">
    <property type="component" value="Unassembled WGS sequence"/>
</dbReference>
<keyword evidence="2" id="KW-1185">Reference proteome</keyword>
<name>A0A8K0SX56_9HYPO</name>
<proteinExistence type="predicted"/>
<dbReference type="AlphaFoldDB" id="A0A8K0SX56"/>
<dbReference type="EMBL" id="JAGPNK010000004">
    <property type="protein sequence ID" value="KAH7322709.1"/>
    <property type="molecule type" value="Genomic_DNA"/>
</dbReference>
<comment type="caution">
    <text evidence="1">The sequence shown here is derived from an EMBL/GenBank/DDBJ whole genome shotgun (WGS) entry which is preliminary data.</text>
</comment>
<protein>
    <submittedName>
        <fullName evidence="1">Uncharacterized protein</fullName>
    </submittedName>
</protein>
<accession>A0A8K0SX56</accession>
<gene>
    <name evidence="1" type="ORF">B0I35DRAFT_426297</name>
</gene>
<evidence type="ECO:0000313" key="1">
    <source>
        <dbReference type="EMBL" id="KAH7322709.1"/>
    </source>
</evidence>
<sequence>MFNLSNERQQLDPGNLGFFSTSSYSSPQACYDPLRDIGLSGGFHFDPETSWTPRSFNLPSQPWTSSAFRPPRQPAIPDNNLSGIYGQSPLVLSARKPFMFENPLGETKFTLESELKFKKDDPWDSPFPLPNYERRVDKWALSDFNSNLNLENIFLTRYGDLRVSKKLRLSVEAGTLDAAFNTTSINWDNPSWGPNIHLEKGHLGIGKDFGSVKVDIDVRKCHTHGPFELSDDCPACRLNALLDPEILSVRGTYDWQNRSKAQTRVEGHFIKTNWARGAWVFQASHAQNIGPVNVEAGVKKDQNSKQLGWFARLWKYV</sequence>
<reference evidence="1" key="1">
    <citation type="journal article" date="2021" name="Nat. Commun.">
        <title>Genetic determinants of endophytism in the Arabidopsis root mycobiome.</title>
        <authorList>
            <person name="Mesny F."/>
            <person name="Miyauchi S."/>
            <person name="Thiergart T."/>
            <person name="Pickel B."/>
            <person name="Atanasova L."/>
            <person name="Karlsson M."/>
            <person name="Huettel B."/>
            <person name="Barry K.W."/>
            <person name="Haridas S."/>
            <person name="Chen C."/>
            <person name="Bauer D."/>
            <person name="Andreopoulos W."/>
            <person name="Pangilinan J."/>
            <person name="LaButti K."/>
            <person name="Riley R."/>
            <person name="Lipzen A."/>
            <person name="Clum A."/>
            <person name="Drula E."/>
            <person name="Henrissat B."/>
            <person name="Kohler A."/>
            <person name="Grigoriev I.V."/>
            <person name="Martin F.M."/>
            <person name="Hacquard S."/>
        </authorList>
    </citation>
    <scope>NUCLEOTIDE SEQUENCE</scope>
    <source>
        <strain evidence="1">MPI-CAGE-CH-0235</strain>
    </source>
</reference>
<evidence type="ECO:0000313" key="2">
    <source>
        <dbReference type="Proteomes" id="UP000813444"/>
    </source>
</evidence>
<organism evidence="1 2">
    <name type="scientific">Stachybotrys elegans</name>
    <dbReference type="NCBI Taxonomy" id="80388"/>
    <lineage>
        <taxon>Eukaryota</taxon>
        <taxon>Fungi</taxon>
        <taxon>Dikarya</taxon>
        <taxon>Ascomycota</taxon>
        <taxon>Pezizomycotina</taxon>
        <taxon>Sordariomycetes</taxon>
        <taxon>Hypocreomycetidae</taxon>
        <taxon>Hypocreales</taxon>
        <taxon>Stachybotryaceae</taxon>
        <taxon>Stachybotrys</taxon>
    </lineage>
</organism>